<dbReference type="PANTHER" id="PTHR45588">
    <property type="entry name" value="TPR DOMAIN-CONTAINING PROTEIN"/>
    <property type="match status" value="1"/>
</dbReference>
<dbReference type="InterPro" id="IPR019734">
    <property type="entry name" value="TPR_rpt"/>
</dbReference>
<dbReference type="PROSITE" id="PS50005">
    <property type="entry name" value="TPR"/>
    <property type="match status" value="1"/>
</dbReference>
<name>A0A1E7FCS7_9STRA</name>
<dbReference type="InParanoid" id="A0A1E7FCS7"/>
<reference evidence="3 4" key="1">
    <citation type="submission" date="2016-09" db="EMBL/GenBank/DDBJ databases">
        <title>Extensive genetic diversity and differential bi-allelic expression allows diatom success in the polar Southern Ocean.</title>
        <authorList>
            <consortium name="DOE Joint Genome Institute"/>
            <person name="Mock T."/>
            <person name="Otillar R.P."/>
            <person name="Strauss J."/>
            <person name="Dupont C."/>
            <person name="Frickenhaus S."/>
            <person name="Maumus F."/>
            <person name="Mcmullan M."/>
            <person name="Sanges R."/>
            <person name="Schmutz J."/>
            <person name="Toseland A."/>
            <person name="Valas R."/>
            <person name="Veluchamy A."/>
            <person name="Ward B.J."/>
            <person name="Allen A."/>
            <person name="Barry K."/>
            <person name="Falciatore A."/>
            <person name="Ferrante M."/>
            <person name="Fortunato A.E."/>
            <person name="Gloeckner G."/>
            <person name="Gruber A."/>
            <person name="Hipkin R."/>
            <person name="Janech M."/>
            <person name="Kroth P."/>
            <person name="Leese F."/>
            <person name="Lindquist E."/>
            <person name="Lyon B.R."/>
            <person name="Martin J."/>
            <person name="Mayer C."/>
            <person name="Parker M."/>
            <person name="Quesneville H."/>
            <person name="Raymond J."/>
            <person name="Uhlig C."/>
            <person name="Valentin K.U."/>
            <person name="Worden A.Z."/>
            <person name="Armbrust E.V."/>
            <person name="Bowler C."/>
            <person name="Green B."/>
            <person name="Moulton V."/>
            <person name="Van Oosterhout C."/>
            <person name="Grigoriev I."/>
        </authorList>
    </citation>
    <scope>NUCLEOTIDE SEQUENCE [LARGE SCALE GENOMIC DNA]</scope>
    <source>
        <strain evidence="3 4">CCMP1102</strain>
    </source>
</reference>
<dbReference type="Proteomes" id="UP000095751">
    <property type="component" value="Unassembled WGS sequence"/>
</dbReference>
<sequence>MKQLHWRKNPTTTTSTLNDDDDDDDDDEWTPDVIFGNYSMPITFDDYDYDIDDYGDSSKSSRSNSDIQTTFDTGLMECYGFASLEARKTASKLLSYTTTQTATTTTTTTSFFSWKKKSEEELLYHRHLYYCPMCYWLLAMGYSPFINDPIISNISDYENAATAASIAFKEAHHHHNNNNTNNTSSNNSNRSSTSSTTTVEERSSSPSQLSFKELGLIDAMNVRFRSSFDNQTIGYHDNITPYPEIAYAITLLEDCLQQSPDHPLCQHLYIHVTEPSDKITTNKVASNVADNLYRGSNASEAQHLQHMPSHIYLRIGRYHDAVTSNIIAHESDEKYLNSQYNGGGTPYGPGHDIAFLIYAAQHSGERTTAYRYSNILRNHYRKYPTKPDGPGTEQGWNIWRTVRLRFGDYQSVLNDNDDIDVNNTIVNGIIDTIDDDAKNSSNSNIQWPGMARVANLTLTSAIEYYKYRYDYDIVLPIEEILATIRKARIEQESWSYTEPPSWFNSVALCEGTLLRILGQYDEAVLTFQRDLEIIPESRYGLFGLKEAMVAAGTYSTKEVKDVSKRFNKASYWSDSSIRNSVPLVCPEFGE</sequence>
<organism evidence="3 4">
    <name type="scientific">Fragilariopsis cylindrus CCMP1102</name>
    <dbReference type="NCBI Taxonomy" id="635003"/>
    <lineage>
        <taxon>Eukaryota</taxon>
        <taxon>Sar</taxon>
        <taxon>Stramenopiles</taxon>
        <taxon>Ochrophyta</taxon>
        <taxon>Bacillariophyta</taxon>
        <taxon>Bacillariophyceae</taxon>
        <taxon>Bacillariophycidae</taxon>
        <taxon>Bacillariales</taxon>
        <taxon>Bacillariaceae</taxon>
        <taxon>Fragilariopsis</taxon>
    </lineage>
</organism>
<evidence type="ECO:0000313" key="3">
    <source>
        <dbReference type="EMBL" id="OEU15978.1"/>
    </source>
</evidence>
<dbReference type="InterPro" id="IPR011990">
    <property type="entry name" value="TPR-like_helical_dom_sf"/>
</dbReference>
<evidence type="ECO:0000313" key="4">
    <source>
        <dbReference type="Proteomes" id="UP000095751"/>
    </source>
</evidence>
<feature type="region of interest" description="Disordered" evidence="2">
    <location>
        <begin position="174"/>
        <end position="207"/>
    </location>
</feature>
<dbReference type="KEGG" id="fcy:FRACYDRAFT_240676"/>
<accession>A0A1E7FCS7</accession>
<protein>
    <submittedName>
        <fullName evidence="3">Uncharacterized protein</fullName>
    </submittedName>
</protein>
<evidence type="ECO:0000256" key="1">
    <source>
        <dbReference type="PROSITE-ProRule" id="PRU00339"/>
    </source>
</evidence>
<proteinExistence type="predicted"/>
<gene>
    <name evidence="3" type="ORF">FRACYDRAFT_240676</name>
</gene>
<dbReference type="SUPFAM" id="SSF48452">
    <property type="entry name" value="TPR-like"/>
    <property type="match status" value="1"/>
</dbReference>
<dbReference type="EMBL" id="KV784359">
    <property type="protein sequence ID" value="OEU15978.1"/>
    <property type="molecule type" value="Genomic_DNA"/>
</dbReference>
<dbReference type="PANTHER" id="PTHR45588:SF1">
    <property type="entry name" value="WW DOMAIN-CONTAINING PROTEIN"/>
    <property type="match status" value="1"/>
</dbReference>
<feature type="region of interest" description="Disordered" evidence="2">
    <location>
        <begin position="1"/>
        <end position="26"/>
    </location>
</feature>
<evidence type="ECO:0000256" key="2">
    <source>
        <dbReference type="SAM" id="MobiDB-lite"/>
    </source>
</evidence>
<keyword evidence="1" id="KW-0802">TPR repeat</keyword>
<dbReference type="OrthoDB" id="414774at2759"/>
<keyword evidence="4" id="KW-1185">Reference proteome</keyword>
<feature type="repeat" description="TPR" evidence="1">
    <location>
        <begin position="504"/>
        <end position="537"/>
    </location>
</feature>
<feature type="compositionally biased region" description="Low complexity" evidence="2">
    <location>
        <begin position="177"/>
        <end position="198"/>
    </location>
</feature>
<dbReference type="AlphaFoldDB" id="A0A1E7FCS7"/>